<dbReference type="EMBL" id="HACA01015379">
    <property type="protein sequence ID" value="CDW32740.1"/>
    <property type="molecule type" value="Transcribed_RNA"/>
</dbReference>
<protein>
    <submittedName>
        <fullName evidence="1">Uncharacterized protein</fullName>
    </submittedName>
</protein>
<dbReference type="AlphaFoldDB" id="A0A0K2U3W7"/>
<name>A0A0K2U3W7_LEPSM</name>
<proteinExistence type="predicted"/>
<organism evidence="1">
    <name type="scientific">Lepeophtheirus salmonis</name>
    <name type="common">Salmon louse</name>
    <name type="synonym">Caligus salmonis</name>
    <dbReference type="NCBI Taxonomy" id="72036"/>
    <lineage>
        <taxon>Eukaryota</taxon>
        <taxon>Metazoa</taxon>
        <taxon>Ecdysozoa</taxon>
        <taxon>Arthropoda</taxon>
        <taxon>Crustacea</taxon>
        <taxon>Multicrustacea</taxon>
        <taxon>Hexanauplia</taxon>
        <taxon>Copepoda</taxon>
        <taxon>Siphonostomatoida</taxon>
        <taxon>Caligidae</taxon>
        <taxon>Lepeophtheirus</taxon>
    </lineage>
</organism>
<evidence type="ECO:0000313" key="1">
    <source>
        <dbReference type="EMBL" id="CDW32740.1"/>
    </source>
</evidence>
<accession>A0A0K2U3W7</accession>
<reference evidence="1" key="1">
    <citation type="submission" date="2014-05" db="EMBL/GenBank/DDBJ databases">
        <authorList>
            <person name="Chronopoulou M."/>
        </authorList>
    </citation>
    <scope>NUCLEOTIDE SEQUENCE</scope>
    <source>
        <tissue evidence="1">Whole organism</tissue>
    </source>
</reference>
<sequence length="52" mass="6307">MTMINYRATIQWDLSKYNNYPKPLLPYSFALIKYKQYSSFIILSLFSFFLLL</sequence>